<keyword evidence="11" id="KW-1185">Reference proteome</keyword>
<organism evidence="10 11">
    <name type="scientific">Bdellovibrio reynosensis</name>
    <dbReference type="NCBI Taxonomy" id="2835041"/>
    <lineage>
        <taxon>Bacteria</taxon>
        <taxon>Pseudomonadati</taxon>
        <taxon>Bdellovibrionota</taxon>
        <taxon>Bdellovibrionia</taxon>
        <taxon>Bdellovibrionales</taxon>
        <taxon>Pseudobdellovibrionaceae</taxon>
        <taxon>Bdellovibrio</taxon>
    </lineage>
</organism>
<feature type="transmembrane region" description="Helical" evidence="8">
    <location>
        <begin position="66"/>
        <end position="84"/>
    </location>
</feature>
<comment type="subcellular location">
    <subcellularLocation>
        <location evidence="1">Cell membrane</location>
        <topology evidence="1">Multi-pass membrane protein</topology>
    </subcellularLocation>
</comment>
<sequence>MKDLRRLWLISLLVKLVLSALIPLSADEAYYWVWAQRLQLSYFDHPPMVSWLFSIGQFLEPLMHAVRWPAVILGHLTITVWYFILKDKIDLEKLKLWVYLVLFSPLLGFGSLIVTPDLPVVFFWSLSILFAIQALEQKSLGKYLALGAALGLGFCAKYHIVLFVPCLLAYLFAEKKWKEVRPLGVLLTIITGLIFCAPVILWNIQNDFASFEFQLKHGLEREGYSPSWTITYVLGQIVILFPLVAWAAVKAKVPNPLRCLIYFGWGPLLFFLLTSFRALVEANWPIIAYPAMLALAVFHPKIRSWLRYYVFFWGTITLLVIATLFIPKLRNLSDKVAEPFVFQELSTLTRDYSPLYASSYQMAASLWYFSKVPVFKLKGISRFDFFDTLPEAVPSDRKFYLVKRQGNGLPSWLSEQQWQYREVKIISPDFVVLEFYKP</sequence>
<feature type="transmembrane region" description="Helical" evidence="8">
    <location>
        <begin position="308"/>
        <end position="326"/>
    </location>
</feature>
<protein>
    <submittedName>
        <fullName evidence="10">Glycosyltransferase family 39 protein</fullName>
    </submittedName>
</protein>
<dbReference type="InterPro" id="IPR038731">
    <property type="entry name" value="RgtA/B/C-like"/>
</dbReference>
<evidence type="ECO:0000313" key="10">
    <source>
        <dbReference type="EMBL" id="UOF00476.1"/>
    </source>
</evidence>
<feature type="transmembrane region" description="Helical" evidence="8">
    <location>
        <begin position="143"/>
        <end position="171"/>
    </location>
</feature>
<feature type="transmembrane region" description="Helical" evidence="8">
    <location>
        <begin position="96"/>
        <end position="114"/>
    </location>
</feature>
<dbReference type="EMBL" id="CP093442">
    <property type="protein sequence ID" value="UOF00476.1"/>
    <property type="molecule type" value="Genomic_DNA"/>
</dbReference>
<evidence type="ECO:0000256" key="2">
    <source>
        <dbReference type="ARBA" id="ARBA00022475"/>
    </source>
</evidence>
<dbReference type="Pfam" id="PF13231">
    <property type="entry name" value="PMT_2"/>
    <property type="match status" value="1"/>
</dbReference>
<evidence type="ECO:0000256" key="1">
    <source>
        <dbReference type="ARBA" id="ARBA00004651"/>
    </source>
</evidence>
<evidence type="ECO:0000259" key="9">
    <source>
        <dbReference type="Pfam" id="PF13231"/>
    </source>
</evidence>
<feature type="transmembrane region" description="Helical" evidence="8">
    <location>
        <begin position="183"/>
        <end position="204"/>
    </location>
</feature>
<dbReference type="Proteomes" id="UP000830116">
    <property type="component" value="Chromosome"/>
</dbReference>
<proteinExistence type="predicted"/>
<keyword evidence="2" id="KW-1003">Cell membrane</keyword>
<evidence type="ECO:0000256" key="3">
    <source>
        <dbReference type="ARBA" id="ARBA00022676"/>
    </source>
</evidence>
<keyword evidence="5 8" id="KW-0812">Transmembrane</keyword>
<gene>
    <name evidence="10" type="ORF">MNR06_12280</name>
</gene>
<feature type="domain" description="Glycosyltransferase RgtA/B/C/D-like" evidence="9">
    <location>
        <begin position="44"/>
        <end position="202"/>
    </location>
</feature>
<evidence type="ECO:0000256" key="8">
    <source>
        <dbReference type="SAM" id="Phobius"/>
    </source>
</evidence>
<dbReference type="PANTHER" id="PTHR33908">
    <property type="entry name" value="MANNOSYLTRANSFERASE YKCB-RELATED"/>
    <property type="match status" value="1"/>
</dbReference>
<reference evidence="10" key="1">
    <citation type="submission" date="2022-03" db="EMBL/GenBank/DDBJ databases">
        <title>Genome Identification and Characterization of new species Bdellovibrio reynosense LBG001 sp. nov. from a Mexico soil sample.</title>
        <authorList>
            <person name="Camilli A."/>
            <person name="Ajao Y."/>
            <person name="Guo X."/>
        </authorList>
    </citation>
    <scope>NUCLEOTIDE SEQUENCE</scope>
    <source>
        <strain evidence="10">LBG001</strain>
    </source>
</reference>
<dbReference type="InterPro" id="IPR050297">
    <property type="entry name" value="LipidA_mod_glycosyltrf_83"/>
</dbReference>
<evidence type="ECO:0000313" key="11">
    <source>
        <dbReference type="Proteomes" id="UP000830116"/>
    </source>
</evidence>
<dbReference type="RefSeq" id="WP_243536453.1">
    <property type="nucleotide sequence ID" value="NZ_CP093442.1"/>
</dbReference>
<feature type="transmembrane region" description="Helical" evidence="8">
    <location>
        <begin position="260"/>
        <end position="279"/>
    </location>
</feature>
<evidence type="ECO:0000256" key="5">
    <source>
        <dbReference type="ARBA" id="ARBA00022692"/>
    </source>
</evidence>
<evidence type="ECO:0000256" key="4">
    <source>
        <dbReference type="ARBA" id="ARBA00022679"/>
    </source>
</evidence>
<accession>A0ABY4C9X3</accession>
<keyword evidence="6 8" id="KW-1133">Transmembrane helix</keyword>
<name>A0ABY4C9X3_9BACT</name>
<evidence type="ECO:0000256" key="7">
    <source>
        <dbReference type="ARBA" id="ARBA00023136"/>
    </source>
</evidence>
<evidence type="ECO:0000256" key="6">
    <source>
        <dbReference type="ARBA" id="ARBA00022989"/>
    </source>
</evidence>
<feature type="transmembrane region" description="Helical" evidence="8">
    <location>
        <begin position="286"/>
        <end position="302"/>
    </location>
</feature>
<feature type="transmembrane region" description="Helical" evidence="8">
    <location>
        <begin position="225"/>
        <end position="248"/>
    </location>
</feature>
<dbReference type="PANTHER" id="PTHR33908:SF11">
    <property type="entry name" value="MEMBRANE PROTEIN"/>
    <property type="match status" value="1"/>
</dbReference>
<keyword evidence="3" id="KW-0328">Glycosyltransferase</keyword>
<keyword evidence="7 8" id="KW-0472">Membrane</keyword>
<keyword evidence="4" id="KW-0808">Transferase</keyword>